<name>A0A7S0J4Z1_9EUKA</name>
<evidence type="ECO:0008006" key="3">
    <source>
        <dbReference type="Google" id="ProtNLM"/>
    </source>
</evidence>
<gene>
    <name evidence="2" type="ORF">CLEP1334_LOCUS16664</name>
</gene>
<accession>A0A7S0J4Z1</accession>
<feature type="region of interest" description="Disordered" evidence="1">
    <location>
        <begin position="1"/>
        <end position="20"/>
    </location>
</feature>
<dbReference type="EMBL" id="HBER01033123">
    <property type="protein sequence ID" value="CAD8541378.1"/>
    <property type="molecule type" value="Transcribed_RNA"/>
</dbReference>
<sequence>MRDVGYTGIPPLSPPSSPYPCPPPSASWKYRLGNTALKIPNASVPDLVIIVSTQRGASTETAETIGSHPCAASFNELLVHSQFPTGYARYRKGSYARYLNVSKLRHDSWLSDALAVREGFCKSRPKVLLDACGDVCVVVLKMHLNNFISSATDTPWLALVTSEHTRAIIVEREGLQNYCSILSAKTTHDWGHTPDAHNQTLSSGRPCEKTKASERFVKNVQQRFFSTRSSLQRANRSWLELPFAEYIADPTAAAERMLSFIGLQRPPPKWRSICALPWCAAYRWPNAER</sequence>
<organism evidence="2">
    <name type="scientific">Calcidiscus leptoporus</name>
    <dbReference type="NCBI Taxonomy" id="127549"/>
    <lineage>
        <taxon>Eukaryota</taxon>
        <taxon>Haptista</taxon>
        <taxon>Haptophyta</taxon>
        <taxon>Prymnesiophyceae</taxon>
        <taxon>Coccolithales</taxon>
        <taxon>Calcidiscaceae</taxon>
        <taxon>Calcidiscus</taxon>
    </lineage>
</organism>
<dbReference type="Gene3D" id="3.40.50.300">
    <property type="entry name" value="P-loop containing nucleotide triphosphate hydrolases"/>
    <property type="match status" value="1"/>
</dbReference>
<reference evidence="2" key="1">
    <citation type="submission" date="2021-01" db="EMBL/GenBank/DDBJ databases">
        <authorList>
            <person name="Corre E."/>
            <person name="Pelletier E."/>
            <person name="Niang G."/>
            <person name="Scheremetjew M."/>
            <person name="Finn R."/>
            <person name="Kale V."/>
            <person name="Holt S."/>
            <person name="Cochrane G."/>
            <person name="Meng A."/>
            <person name="Brown T."/>
            <person name="Cohen L."/>
        </authorList>
    </citation>
    <scope>NUCLEOTIDE SEQUENCE</scope>
    <source>
        <strain evidence="2">RCC1130</strain>
    </source>
</reference>
<dbReference type="AlphaFoldDB" id="A0A7S0J4Z1"/>
<evidence type="ECO:0000256" key="1">
    <source>
        <dbReference type="SAM" id="MobiDB-lite"/>
    </source>
</evidence>
<dbReference type="SUPFAM" id="SSF52540">
    <property type="entry name" value="P-loop containing nucleoside triphosphate hydrolases"/>
    <property type="match status" value="1"/>
</dbReference>
<protein>
    <recommendedName>
        <fullName evidence="3">Sulfotransferase domain-containing protein</fullName>
    </recommendedName>
</protein>
<feature type="compositionally biased region" description="Pro residues" evidence="1">
    <location>
        <begin position="11"/>
        <end position="20"/>
    </location>
</feature>
<proteinExistence type="predicted"/>
<dbReference type="InterPro" id="IPR027417">
    <property type="entry name" value="P-loop_NTPase"/>
</dbReference>
<evidence type="ECO:0000313" key="2">
    <source>
        <dbReference type="EMBL" id="CAD8541378.1"/>
    </source>
</evidence>